<dbReference type="Gene3D" id="3.10.50.40">
    <property type="match status" value="2"/>
</dbReference>
<keyword evidence="12" id="KW-1185">Reference proteome</keyword>
<evidence type="ECO:0000259" key="9">
    <source>
        <dbReference type="PROSITE" id="PS50198"/>
    </source>
</evidence>
<dbReference type="InterPro" id="IPR000297">
    <property type="entry name" value="PPIase_PpiC"/>
</dbReference>
<feature type="domain" description="PpiC" evidence="9">
    <location>
        <begin position="188"/>
        <end position="290"/>
    </location>
</feature>
<evidence type="ECO:0000313" key="10">
    <source>
        <dbReference type="EMBL" id="PPE69668.1"/>
    </source>
</evidence>
<dbReference type="InterPro" id="IPR027304">
    <property type="entry name" value="Trigger_fact/SurA_dom_sf"/>
</dbReference>
<feature type="chain" id="PRO_5041025031" description="Chaperone SurA" evidence="7">
    <location>
        <begin position="33"/>
        <end position="446"/>
    </location>
</feature>
<dbReference type="EC" id="5.2.1.8" evidence="7"/>
<evidence type="ECO:0000256" key="2">
    <source>
        <dbReference type="ARBA" id="ARBA00022737"/>
    </source>
</evidence>
<keyword evidence="1 7" id="KW-0732">Signal</keyword>
<evidence type="ECO:0000313" key="12">
    <source>
        <dbReference type="Proteomes" id="UP000239406"/>
    </source>
</evidence>
<dbReference type="SUPFAM" id="SSF109998">
    <property type="entry name" value="Triger factor/SurA peptide-binding domain-like"/>
    <property type="match status" value="1"/>
</dbReference>
<comment type="subcellular location">
    <subcellularLocation>
        <location evidence="7">Periplasm</location>
    </subcellularLocation>
    <text evidence="7">Is capable of associating with the outer membrane.</text>
</comment>
<keyword evidence="3 7" id="KW-0574">Periplasm</keyword>
<evidence type="ECO:0000313" key="13">
    <source>
        <dbReference type="Proteomes" id="UP000294772"/>
    </source>
</evidence>
<evidence type="ECO:0000256" key="3">
    <source>
        <dbReference type="ARBA" id="ARBA00022764"/>
    </source>
</evidence>
<feature type="domain" description="PpiC" evidence="9">
    <location>
        <begin position="299"/>
        <end position="398"/>
    </location>
</feature>
<organism evidence="10 12">
    <name type="scientific">Caldimonas thermodepolymerans</name>
    <dbReference type="NCBI Taxonomy" id="215580"/>
    <lineage>
        <taxon>Bacteria</taxon>
        <taxon>Pseudomonadati</taxon>
        <taxon>Pseudomonadota</taxon>
        <taxon>Betaproteobacteria</taxon>
        <taxon>Burkholderiales</taxon>
        <taxon>Sphaerotilaceae</taxon>
        <taxon>Caldimonas</taxon>
    </lineage>
</organism>
<dbReference type="PROSITE" id="PS51318">
    <property type="entry name" value="TAT"/>
    <property type="match status" value="1"/>
</dbReference>
<reference evidence="11 13" key="2">
    <citation type="submission" date="2019-03" db="EMBL/GenBank/DDBJ databases">
        <title>Genomic Encyclopedia of Type Strains, Phase IV (KMG-IV): sequencing the most valuable type-strain genomes for metagenomic binning, comparative biology and taxonomic classification.</title>
        <authorList>
            <person name="Goeker M."/>
        </authorList>
    </citation>
    <scope>NUCLEOTIDE SEQUENCE [LARGE SCALE GENOMIC DNA]</scope>
    <source>
        <strain evidence="11 13">DSM 15264</strain>
    </source>
</reference>
<dbReference type="PROSITE" id="PS50198">
    <property type="entry name" value="PPIC_PPIASE_2"/>
    <property type="match status" value="2"/>
</dbReference>
<dbReference type="GO" id="GO:0042277">
    <property type="term" value="F:peptide binding"/>
    <property type="evidence" value="ECO:0007669"/>
    <property type="project" value="InterPro"/>
</dbReference>
<evidence type="ECO:0000256" key="8">
    <source>
        <dbReference type="SAM" id="Coils"/>
    </source>
</evidence>
<dbReference type="InterPro" id="IPR023034">
    <property type="entry name" value="PPIase_SurA"/>
</dbReference>
<evidence type="ECO:0000256" key="5">
    <source>
        <dbReference type="ARBA" id="ARBA00023186"/>
    </source>
</evidence>
<keyword evidence="6 7" id="KW-0413">Isomerase</keyword>
<gene>
    <name evidence="7" type="primary">surA</name>
    <name evidence="10" type="ORF">C1702_10755</name>
    <name evidence="11" type="ORF">EV676_10979</name>
</gene>
<keyword evidence="2 7" id="KW-0677">Repeat</keyword>
<feature type="coiled-coil region" evidence="8">
    <location>
        <begin position="49"/>
        <end position="76"/>
    </location>
</feature>
<dbReference type="InterPro" id="IPR015391">
    <property type="entry name" value="SurA_N"/>
</dbReference>
<dbReference type="EMBL" id="SLXF01000009">
    <property type="protein sequence ID" value="TCP04993.1"/>
    <property type="molecule type" value="Genomic_DNA"/>
</dbReference>
<dbReference type="GO" id="GO:0006457">
    <property type="term" value="P:protein folding"/>
    <property type="evidence" value="ECO:0007669"/>
    <property type="project" value="UniProtKB-UniRule"/>
</dbReference>
<evidence type="ECO:0000313" key="11">
    <source>
        <dbReference type="EMBL" id="TCP04993.1"/>
    </source>
</evidence>
<keyword evidence="8" id="KW-0175">Coiled coil</keyword>
<dbReference type="HAMAP" id="MF_01183">
    <property type="entry name" value="Chaperone_SurA"/>
    <property type="match status" value="1"/>
</dbReference>
<dbReference type="InterPro" id="IPR050280">
    <property type="entry name" value="OMP_Chaperone_SurA"/>
</dbReference>
<dbReference type="Gene3D" id="1.10.4030.10">
    <property type="entry name" value="Porin chaperone SurA, peptide-binding domain"/>
    <property type="match status" value="1"/>
</dbReference>
<comment type="catalytic activity">
    <reaction evidence="7">
        <text>[protein]-peptidylproline (omega=180) = [protein]-peptidylproline (omega=0)</text>
        <dbReference type="Rhea" id="RHEA:16237"/>
        <dbReference type="Rhea" id="RHEA-COMP:10747"/>
        <dbReference type="Rhea" id="RHEA-COMP:10748"/>
        <dbReference type="ChEBI" id="CHEBI:83833"/>
        <dbReference type="ChEBI" id="CHEBI:83834"/>
        <dbReference type="EC" id="5.2.1.8"/>
    </reaction>
</comment>
<dbReference type="GO" id="GO:0043165">
    <property type="term" value="P:Gram-negative-bacterium-type cell outer membrane assembly"/>
    <property type="evidence" value="ECO:0007669"/>
    <property type="project" value="InterPro"/>
</dbReference>
<dbReference type="GO" id="GO:0030288">
    <property type="term" value="C:outer membrane-bounded periplasmic space"/>
    <property type="evidence" value="ECO:0007669"/>
    <property type="project" value="InterPro"/>
</dbReference>
<dbReference type="AlphaFoldDB" id="A0A2S5T441"/>
<keyword evidence="4 7" id="KW-0697">Rotamase</keyword>
<keyword evidence="5 7" id="KW-0143">Chaperone</keyword>
<evidence type="ECO:0000256" key="7">
    <source>
        <dbReference type="HAMAP-Rule" id="MF_01183"/>
    </source>
</evidence>
<sequence length="446" mass="50517" precursor="true">MTRLPSFRRHAVRWTGALLAAWSVLLSPAVQAQPAAAAPRTVDYIVAVVDQELVTNSEVQQRLQRIEQEAERNGARLPPRDELRAQVVEALINERAQLSYAKLVGLRIDEAEIDRAVNNVAAQNQLTLPQLRERLREQGMDFARFRNNIRDELLLVRLREREVQRRIKISDAEIEDYLRQLRAQSGGATEYDIAQILIAVPEGATPEQEAELQQRAQQVLEQARAGTPFEELVRSHSQGPNRDQGGRLGLRPAERLPDLFVQSVAGLQAGEVAPQLVRSGAGFHILKLADRKDRQGLAITQTRARHILLRISPQLTQQTALRRLAEYKRRIEQGEAGFAQIAREVSEDGSAPYGGDLGWANPGQFVPEFEQVMNRLAVGQISDPFLSRFGAHLVQVTDRRQSELDARQQRELATNALRERKYEQAYQEWAREIRAQAYVEMREPPQ</sequence>
<proteinExistence type="inferred from homology"/>
<dbReference type="Proteomes" id="UP000294772">
    <property type="component" value="Unassembled WGS sequence"/>
</dbReference>
<comment type="domain">
    <text evidence="7">The PPIase activity resides only in the second parvulin domain. The N-terminal region and the C-terminal tail are necessary and sufficient for the chaperone activity of SurA. The PPIase activity is dispensable for SurA to function as a chaperone. The N-terminal region and the C-terminal tail are also required for porin recognition.</text>
</comment>
<comment type="caution">
    <text evidence="10">The sequence shown here is derived from an EMBL/GenBank/DDBJ whole genome shotgun (WGS) entry which is preliminary data.</text>
</comment>
<evidence type="ECO:0000256" key="4">
    <source>
        <dbReference type="ARBA" id="ARBA00023110"/>
    </source>
</evidence>
<dbReference type="GO" id="GO:0003755">
    <property type="term" value="F:peptidyl-prolyl cis-trans isomerase activity"/>
    <property type="evidence" value="ECO:0007669"/>
    <property type="project" value="UniProtKB-UniRule"/>
</dbReference>
<dbReference type="EMBL" id="PSNY01000010">
    <property type="protein sequence ID" value="PPE69668.1"/>
    <property type="molecule type" value="Genomic_DNA"/>
</dbReference>
<feature type="signal peptide" evidence="7">
    <location>
        <begin position="1"/>
        <end position="32"/>
    </location>
</feature>
<dbReference type="RefSeq" id="WP_104357704.1">
    <property type="nucleotide sequence ID" value="NZ_CALFFA010000041.1"/>
</dbReference>
<dbReference type="Proteomes" id="UP000239406">
    <property type="component" value="Unassembled WGS sequence"/>
</dbReference>
<evidence type="ECO:0000256" key="6">
    <source>
        <dbReference type="ARBA" id="ARBA00023235"/>
    </source>
</evidence>
<dbReference type="GO" id="GO:0051082">
    <property type="term" value="F:unfolded protein binding"/>
    <property type="evidence" value="ECO:0007669"/>
    <property type="project" value="UniProtKB-UniRule"/>
</dbReference>
<dbReference type="SUPFAM" id="SSF54534">
    <property type="entry name" value="FKBP-like"/>
    <property type="match status" value="2"/>
</dbReference>
<protein>
    <recommendedName>
        <fullName evidence="7">Chaperone SurA</fullName>
    </recommendedName>
    <alternativeName>
        <fullName evidence="7">Peptidyl-prolyl cis-trans isomerase SurA</fullName>
        <shortName evidence="7">PPIase SurA</shortName>
        <ecNumber evidence="7">5.2.1.8</ecNumber>
    </alternativeName>
    <alternativeName>
        <fullName evidence="7">Rotamase SurA</fullName>
    </alternativeName>
</protein>
<dbReference type="InterPro" id="IPR046357">
    <property type="entry name" value="PPIase_dom_sf"/>
</dbReference>
<dbReference type="GO" id="GO:0050821">
    <property type="term" value="P:protein stabilization"/>
    <property type="evidence" value="ECO:0007669"/>
    <property type="project" value="InterPro"/>
</dbReference>
<dbReference type="Pfam" id="PF00639">
    <property type="entry name" value="Rotamase"/>
    <property type="match status" value="2"/>
</dbReference>
<reference evidence="10 12" key="1">
    <citation type="submission" date="2018-02" db="EMBL/GenBank/DDBJ databases">
        <title>Reclassifiation of [Polyangium] brachysporum DSM 7029 as Guopingzhaonella breviflexa gen. nov., sp. nov., a member of the family Comamonadaceae.</title>
        <authorList>
            <person name="Tang B."/>
        </authorList>
    </citation>
    <scope>NUCLEOTIDE SEQUENCE [LARGE SCALE GENOMIC DNA]</scope>
    <source>
        <strain evidence="10 12">DSM 15344</strain>
    </source>
</reference>
<dbReference type="Pfam" id="PF09312">
    <property type="entry name" value="SurA_N"/>
    <property type="match status" value="1"/>
</dbReference>
<dbReference type="InterPro" id="IPR006311">
    <property type="entry name" value="TAT_signal"/>
</dbReference>
<dbReference type="PANTHER" id="PTHR47637">
    <property type="entry name" value="CHAPERONE SURA"/>
    <property type="match status" value="1"/>
</dbReference>
<evidence type="ECO:0000256" key="1">
    <source>
        <dbReference type="ARBA" id="ARBA00022729"/>
    </source>
</evidence>
<dbReference type="OrthoDB" id="14196at2"/>
<dbReference type="PANTHER" id="PTHR47637:SF1">
    <property type="entry name" value="CHAPERONE SURA"/>
    <property type="match status" value="1"/>
</dbReference>
<accession>A0A2S5T441</accession>
<name>A0A2S5T441_9BURK</name>
<comment type="function">
    <text evidence="7">Chaperone involved in the correct folding and assembly of outer membrane proteins. Recognizes specific patterns of aromatic residues and the orientation of their side chains, which are found more frequently in integral outer membrane proteins. May act in both early periplasmic and late outer membrane-associated steps of protein maturation.</text>
</comment>